<evidence type="ECO:0000313" key="7">
    <source>
        <dbReference type="EMBL" id="MFD2706774.1"/>
    </source>
</evidence>
<dbReference type="EC" id="2.1.1.72" evidence="1"/>
<dbReference type="PANTHER" id="PTHR33841">
    <property type="entry name" value="DNA METHYLTRANSFERASE YEEA-RELATED"/>
    <property type="match status" value="1"/>
</dbReference>
<evidence type="ECO:0000313" key="8">
    <source>
        <dbReference type="Proteomes" id="UP001597520"/>
    </source>
</evidence>
<evidence type="ECO:0000256" key="1">
    <source>
        <dbReference type="ARBA" id="ARBA00011900"/>
    </source>
</evidence>
<reference evidence="8" key="1">
    <citation type="journal article" date="2019" name="Int. J. Syst. Evol. Microbiol.">
        <title>The Global Catalogue of Microorganisms (GCM) 10K type strain sequencing project: providing services to taxonomists for standard genome sequencing and annotation.</title>
        <authorList>
            <consortium name="The Broad Institute Genomics Platform"/>
            <consortium name="The Broad Institute Genome Sequencing Center for Infectious Disease"/>
            <person name="Wu L."/>
            <person name="Ma J."/>
        </authorList>
    </citation>
    <scope>NUCLEOTIDE SEQUENCE [LARGE SCALE GENOMIC DNA]</scope>
    <source>
        <strain evidence="8">KCTC 33792</strain>
    </source>
</reference>
<name>A0ABW5T5Q6_9BACI</name>
<dbReference type="PANTHER" id="PTHR33841:SF1">
    <property type="entry name" value="DNA METHYLTRANSFERASE A"/>
    <property type="match status" value="1"/>
</dbReference>
<accession>A0ABW5T5Q6</accession>
<comment type="caution">
    <text evidence="7">The sequence shown here is derived from an EMBL/GenBank/DDBJ whole genome shotgun (WGS) entry which is preliminary data.</text>
</comment>
<dbReference type="SUPFAM" id="SSF53335">
    <property type="entry name" value="S-adenosyl-L-methionine-dependent methyltransferases"/>
    <property type="match status" value="1"/>
</dbReference>
<evidence type="ECO:0000259" key="6">
    <source>
        <dbReference type="Pfam" id="PF07669"/>
    </source>
</evidence>
<dbReference type="Proteomes" id="UP001597520">
    <property type="component" value="Unassembled WGS sequence"/>
</dbReference>
<comment type="catalytic activity">
    <reaction evidence="5">
        <text>a 2'-deoxyadenosine in DNA + S-adenosyl-L-methionine = an N(6)-methyl-2'-deoxyadenosine in DNA + S-adenosyl-L-homocysteine + H(+)</text>
        <dbReference type="Rhea" id="RHEA:15197"/>
        <dbReference type="Rhea" id="RHEA-COMP:12418"/>
        <dbReference type="Rhea" id="RHEA-COMP:12419"/>
        <dbReference type="ChEBI" id="CHEBI:15378"/>
        <dbReference type="ChEBI" id="CHEBI:57856"/>
        <dbReference type="ChEBI" id="CHEBI:59789"/>
        <dbReference type="ChEBI" id="CHEBI:90615"/>
        <dbReference type="ChEBI" id="CHEBI:90616"/>
        <dbReference type="EC" id="2.1.1.72"/>
    </reaction>
</comment>
<feature type="domain" description="Type II methyltransferase M.TaqI-like" evidence="6">
    <location>
        <begin position="446"/>
        <end position="635"/>
    </location>
</feature>
<gene>
    <name evidence="7" type="ORF">ACFSUB_15015</name>
</gene>
<sequence>MNKLNELIKDFKRNTNSEVINIEDVTEETVRFYINKMLEIFGWDVGSTNQIVQEKHLDNSQKEKLKLIDSTHTKPDYKMVNGKVTKAFLDAKDLNADLIHDKEVAFQVKSYGYSSDLPCSFATNFREFVVYDCRFEPNINQEANIGAEFLSLEDYINNFDFLYQLLDKNSIYNGSLMQLYDKQGFEGSNTLDNKFMQILSNFRFELASNLLTNNPELGNDKDYGDLNYYAQLILDRIIFIRVAESKGIEKQGLLESYLEKGFWVNFKSSCYADFYEHYDGAMFEKDKIFQRLHVDDYIFNQYIEKLYYPSPYKFDVIPVTLIAEIYERFLSTKIEVVNGEVKEIYKDLYQKTNGGISTPKYLVNYIVKKTLDLNSVTSAKELLDNKILEPACGSGTFLVSAFNLLESKLVELFNNNSIESEYLSWFVNDLNGTYLKVDAKREIMKNCLYGLDIDETALEVTKMTLALKIIDNNPLPLLEEVGVLGEKILKEIDLNMVDGNALVENDFFDLDDIPEEELYKTKPLEIKYFFKDVFDKGGFNYIIGNPPYVEPKHLVNLYPHMYHYIKNKYFVGDGKTDLSIYFIARSINFLREHGKLGFIMQKRFFKTEYGKKIRETLADNNFLEEIVDFKSTAIFKDRATYIAYLKVNKSVNEEVTYSYFLPNKRLDVQRGLEKDELYEAAMKKTTINAETLKERTWSYDTFLLANIKERLKNIGNIEFGNIPGIEINTGIQPLWKKMYVLKDCKVSNGILFGTNGFNESVEIEESLMRKVILNENFYCFKILNPDTYLFFPYKGQSNNDLLSISELANNYRCAYEYLMKNEKLIKDNRQYINDPEQWHGFKRIQNHHLFNKDKIMVPMTARDTFASYVNGNEFADNANIWQILIEGESVDFKKAVACIINSNSFSAMAKIEANPQQNDNYKFNKQFLVPTLFPYYNLKNSGNTQLLSDLHDQIKNLQGKYHQESVRERRVTYSRLTRLWEKLDNITNELYGLESNEVEFLSNYSRVNRVDLLYR</sequence>
<organism evidence="7 8">
    <name type="scientific">Salibacterium lacus</name>
    <dbReference type="NCBI Taxonomy" id="1898109"/>
    <lineage>
        <taxon>Bacteria</taxon>
        <taxon>Bacillati</taxon>
        <taxon>Bacillota</taxon>
        <taxon>Bacilli</taxon>
        <taxon>Bacillales</taxon>
        <taxon>Bacillaceae</taxon>
    </lineage>
</organism>
<keyword evidence="3" id="KW-0808">Transferase</keyword>
<proteinExistence type="predicted"/>
<dbReference type="GO" id="GO:0008168">
    <property type="term" value="F:methyltransferase activity"/>
    <property type="evidence" value="ECO:0007669"/>
    <property type="project" value="UniProtKB-KW"/>
</dbReference>
<keyword evidence="2 7" id="KW-0489">Methyltransferase</keyword>
<dbReference type="PROSITE" id="PS00092">
    <property type="entry name" value="N6_MTASE"/>
    <property type="match status" value="1"/>
</dbReference>
<protein>
    <recommendedName>
        <fullName evidence="1">site-specific DNA-methyltransferase (adenine-specific)</fullName>
        <ecNumber evidence="1">2.1.1.72</ecNumber>
    </recommendedName>
</protein>
<dbReference type="Pfam" id="PF07669">
    <property type="entry name" value="Eco57I"/>
    <property type="match status" value="1"/>
</dbReference>
<dbReference type="InterPro" id="IPR029063">
    <property type="entry name" value="SAM-dependent_MTases_sf"/>
</dbReference>
<dbReference type="InterPro" id="IPR011639">
    <property type="entry name" value="MethylTrfase_TaqI-like_dom"/>
</dbReference>
<evidence type="ECO:0000256" key="4">
    <source>
        <dbReference type="ARBA" id="ARBA00022691"/>
    </source>
</evidence>
<evidence type="ECO:0000256" key="3">
    <source>
        <dbReference type="ARBA" id="ARBA00022679"/>
    </source>
</evidence>
<keyword evidence="4" id="KW-0949">S-adenosyl-L-methionine</keyword>
<dbReference type="PRINTS" id="PR00507">
    <property type="entry name" value="N12N6MTFRASE"/>
</dbReference>
<dbReference type="RefSeq" id="WP_380714074.1">
    <property type="nucleotide sequence ID" value="NZ_JBHUML010000005.1"/>
</dbReference>
<dbReference type="Gene3D" id="3.90.1570.30">
    <property type="match status" value="1"/>
</dbReference>
<evidence type="ECO:0000256" key="2">
    <source>
        <dbReference type="ARBA" id="ARBA00022603"/>
    </source>
</evidence>
<dbReference type="GO" id="GO:0032259">
    <property type="term" value="P:methylation"/>
    <property type="evidence" value="ECO:0007669"/>
    <property type="project" value="UniProtKB-KW"/>
</dbReference>
<dbReference type="EMBL" id="JBHUML010000005">
    <property type="protein sequence ID" value="MFD2706774.1"/>
    <property type="molecule type" value="Genomic_DNA"/>
</dbReference>
<dbReference type="Gene3D" id="3.40.50.150">
    <property type="entry name" value="Vaccinia Virus protein VP39"/>
    <property type="match status" value="1"/>
</dbReference>
<evidence type="ECO:0000256" key="5">
    <source>
        <dbReference type="ARBA" id="ARBA00047942"/>
    </source>
</evidence>
<keyword evidence="8" id="KW-1185">Reference proteome</keyword>
<dbReference type="InterPro" id="IPR002052">
    <property type="entry name" value="DNA_methylase_N6_adenine_CS"/>
</dbReference>
<dbReference type="InterPro" id="IPR050953">
    <property type="entry name" value="N4_N6_ade-DNA_methylase"/>
</dbReference>